<dbReference type="Pfam" id="PF12099">
    <property type="entry name" value="DUF3575"/>
    <property type="match status" value="1"/>
</dbReference>
<evidence type="ECO:0000256" key="1">
    <source>
        <dbReference type="SAM" id="SignalP"/>
    </source>
</evidence>
<gene>
    <name evidence="2" type="ORF">FHS56_002220</name>
</gene>
<evidence type="ECO:0000313" key="2">
    <source>
        <dbReference type="EMBL" id="NIK74688.1"/>
    </source>
</evidence>
<dbReference type="EMBL" id="JAASRN010000005">
    <property type="protein sequence ID" value="NIK74688.1"/>
    <property type="molecule type" value="Genomic_DNA"/>
</dbReference>
<keyword evidence="3" id="KW-1185">Reference proteome</keyword>
<name>A0A846MSL5_9BACT</name>
<accession>A0A846MSL5</accession>
<dbReference type="AlphaFoldDB" id="A0A846MSL5"/>
<keyword evidence="1" id="KW-0732">Signal</keyword>
<evidence type="ECO:0000313" key="3">
    <source>
        <dbReference type="Proteomes" id="UP000537126"/>
    </source>
</evidence>
<dbReference type="InterPro" id="IPR021958">
    <property type="entry name" value="DUF3575"/>
</dbReference>
<feature type="signal peptide" evidence="1">
    <location>
        <begin position="1"/>
        <end position="25"/>
    </location>
</feature>
<proteinExistence type="predicted"/>
<evidence type="ECO:0008006" key="4">
    <source>
        <dbReference type="Google" id="ProtNLM"/>
    </source>
</evidence>
<protein>
    <recommendedName>
        <fullName evidence="4">DUF3575 domain-containing protein</fullName>
    </recommendedName>
</protein>
<organism evidence="2 3">
    <name type="scientific">Thermonema lapsum</name>
    <dbReference type="NCBI Taxonomy" id="28195"/>
    <lineage>
        <taxon>Bacteria</taxon>
        <taxon>Pseudomonadati</taxon>
        <taxon>Bacteroidota</taxon>
        <taxon>Cytophagia</taxon>
        <taxon>Cytophagales</taxon>
        <taxon>Thermonemataceae</taxon>
        <taxon>Thermonema</taxon>
    </lineage>
</organism>
<dbReference type="RefSeq" id="WP_166920702.1">
    <property type="nucleotide sequence ID" value="NZ_JAASRN010000005.1"/>
</dbReference>
<sequence length="192" mass="21185">MKIPVLLTACLTTFCLTAFTFCGFAQTEKRNVIKTNLLSPLLRAAHLNYEYGLSKKTSAQLGFMYLFGVQQTDTKFTGFGITPEFRFYPQENATQGFFLALSPRYQSYNLEVSITDNNGNPATAEATWSSVGAAFLVGNQWHFPKSITLELYGGPSYNVGNIKVKSGSEENFNVGFLSGFGLRFGLMIGIAF</sequence>
<reference evidence="2 3" key="1">
    <citation type="submission" date="2020-03" db="EMBL/GenBank/DDBJ databases">
        <title>Genomic Encyclopedia of Type Strains, Phase IV (KMG-IV): sequencing the most valuable type-strain genomes for metagenomic binning, comparative biology and taxonomic classification.</title>
        <authorList>
            <person name="Goeker M."/>
        </authorList>
    </citation>
    <scope>NUCLEOTIDE SEQUENCE [LARGE SCALE GENOMIC DNA]</scope>
    <source>
        <strain evidence="2 3">DSM 5718</strain>
    </source>
</reference>
<dbReference type="Proteomes" id="UP000537126">
    <property type="component" value="Unassembled WGS sequence"/>
</dbReference>
<comment type="caution">
    <text evidence="2">The sequence shown here is derived from an EMBL/GenBank/DDBJ whole genome shotgun (WGS) entry which is preliminary data.</text>
</comment>
<feature type="chain" id="PRO_5033035214" description="DUF3575 domain-containing protein" evidence="1">
    <location>
        <begin position="26"/>
        <end position="192"/>
    </location>
</feature>